<comment type="pathway">
    <text evidence="4 16">Cell wall biogenesis; peptidoglycan biosynthesis.</text>
</comment>
<dbReference type="Gene3D" id="3.30.43.10">
    <property type="entry name" value="Uridine Diphospho-n-acetylenolpyruvylglucosamine Reductase, domain 2"/>
    <property type="match status" value="1"/>
</dbReference>
<dbReference type="InterPro" id="IPR016169">
    <property type="entry name" value="FAD-bd_PCMH_sub2"/>
</dbReference>
<comment type="function">
    <text evidence="2 16">Cell wall formation.</text>
</comment>
<evidence type="ECO:0000313" key="19">
    <source>
        <dbReference type="Proteomes" id="UP000034894"/>
    </source>
</evidence>
<dbReference type="InterPro" id="IPR036635">
    <property type="entry name" value="MurB_C_sf"/>
</dbReference>
<keyword evidence="6 16" id="KW-0132">Cell division</keyword>
<dbReference type="UniPathway" id="UPA00219"/>
<dbReference type="GO" id="GO:0009252">
    <property type="term" value="P:peptidoglycan biosynthetic process"/>
    <property type="evidence" value="ECO:0007669"/>
    <property type="project" value="UniProtKB-UniRule"/>
</dbReference>
<proteinExistence type="inferred from homology"/>
<dbReference type="Gene3D" id="3.90.78.10">
    <property type="entry name" value="UDP-N-acetylenolpyruvoylglucosamine reductase, C-terminal domain"/>
    <property type="match status" value="1"/>
</dbReference>
<sequence>MMTFYDKLKNKFGDGRVLINENLGKYTSLRLGGPADFFLKASQQDDLFVAVGLAVENGVPYFILGGGTNVLFSDKGFRGLVVKNEMAGIRLAGLKGDSLKGGGGESLINTVFLEADSGAGVNRLVRYSLDQGLSGLEFFLGQPGTIGGAIWINAHNIVKKRFFGEQLTSAVVFKPGNGVRKETREYFRFGYDRSVLQKTGEIVLTATFAFKRVSDKESIWATARETMLYRTSTQPKGEFSAGCIFRNIKKSDAVRLATPDYTVSAGFLIDSLGLKGKRIGGATISGRHANFITHTGRATSADVLKLIDLVRQMVNDKFRLKLETEILVIPEEKN</sequence>
<dbReference type="AlphaFoldDB" id="A0A0G1GIF6"/>
<comment type="similarity">
    <text evidence="16">Belongs to the MurB family.</text>
</comment>
<comment type="subcellular location">
    <subcellularLocation>
        <location evidence="3 16">Cytoplasm</location>
    </subcellularLocation>
</comment>
<evidence type="ECO:0000256" key="2">
    <source>
        <dbReference type="ARBA" id="ARBA00003921"/>
    </source>
</evidence>
<comment type="caution">
    <text evidence="16">Lacks conserved residue(s) required for the propagation of feature annotation.</text>
</comment>
<dbReference type="Gene3D" id="3.30.465.10">
    <property type="match status" value="1"/>
</dbReference>
<name>A0A0G1GIF6_9BACT</name>
<dbReference type="SUPFAM" id="SSF56176">
    <property type="entry name" value="FAD-binding/transporter-associated domain-like"/>
    <property type="match status" value="1"/>
</dbReference>
<dbReference type="STRING" id="1618443.UV73_C0001G0094"/>
<dbReference type="SUPFAM" id="SSF56194">
    <property type="entry name" value="Uridine diphospho-N-Acetylenolpyruvylglucosamine reductase, MurB, C-terminal domain"/>
    <property type="match status" value="1"/>
</dbReference>
<keyword evidence="5 16" id="KW-0963">Cytoplasm</keyword>
<feature type="active site" evidence="16">
    <location>
        <position position="325"/>
    </location>
</feature>
<comment type="caution">
    <text evidence="18">The sequence shown here is derived from an EMBL/GenBank/DDBJ whole genome shotgun (WGS) entry which is preliminary data.</text>
</comment>
<dbReference type="InterPro" id="IPR016166">
    <property type="entry name" value="FAD-bd_PCMH"/>
</dbReference>
<dbReference type="PANTHER" id="PTHR21071:SF4">
    <property type="entry name" value="UDP-N-ACETYLENOLPYRUVOYLGLUCOSAMINE REDUCTASE"/>
    <property type="match status" value="1"/>
</dbReference>
<dbReference type="PANTHER" id="PTHR21071">
    <property type="entry name" value="UDP-N-ACETYLENOLPYRUVOYLGLUCOSAMINE REDUCTASE"/>
    <property type="match status" value="1"/>
</dbReference>
<evidence type="ECO:0000256" key="5">
    <source>
        <dbReference type="ARBA" id="ARBA00022490"/>
    </source>
</evidence>
<evidence type="ECO:0000259" key="17">
    <source>
        <dbReference type="PROSITE" id="PS51387"/>
    </source>
</evidence>
<dbReference type="GO" id="GO:0071949">
    <property type="term" value="F:FAD binding"/>
    <property type="evidence" value="ECO:0007669"/>
    <property type="project" value="InterPro"/>
</dbReference>
<evidence type="ECO:0000256" key="13">
    <source>
        <dbReference type="ARBA" id="ARBA00023306"/>
    </source>
</evidence>
<dbReference type="GO" id="GO:0008360">
    <property type="term" value="P:regulation of cell shape"/>
    <property type="evidence" value="ECO:0007669"/>
    <property type="project" value="UniProtKB-KW"/>
</dbReference>
<dbReference type="EMBL" id="LCFP01000001">
    <property type="protein sequence ID" value="KKS98573.1"/>
    <property type="molecule type" value="Genomic_DNA"/>
</dbReference>
<dbReference type="GO" id="GO:0008762">
    <property type="term" value="F:UDP-N-acetylmuramate dehydrogenase activity"/>
    <property type="evidence" value="ECO:0007669"/>
    <property type="project" value="UniProtKB-UniRule"/>
</dbReference>
<dbReference type="Pfam" id="PF02873">
    <property type="entry name" value="MurB_C"/>
    <property type="match status" value="1"/>
</dbReference>
<dbReference type="GO" id="GO:0071555">
    <property type="term" value="P:cell wall organization"/>
    <property type="evidence" value="ECO:0007669"/>
    <property type="project" value="UniProtKB-KW"/>
</dbReference>
<protein>
    <recommendedName>
        <fullName evidence="16">UDP-N-acetylenolpyruvoylglucosamine reductase</fullName>
        <ecNumber evidence="16">1.3.1.98</ecNumber>
    </recommendedName>
    <alternativeName>
        <fullName evidence="16">UDP-N-acetylmuramate dehydrogenase</fullName>
    </alternativeName>
</protein>
<keyword evidence="7 16" id="KW-0285">Flavoprotein</keyword>
<keyword evidence="8 16" id="KW-0274">FAD</keyword>
<keyword evidence="9 16" id="KW-0521">NADP</keyword>
<evidence type="ECO:0000256" key="8">
    <source>
        <dbReference type="ARBA" id="ARBA00022827"/>
    </source>
</evidence>
<dbReference type="InterPro" id="IPR003170">
    <property type="entry name" value="MurB"/>
</dbReference>
<evidence type="ECO:0000256" key="12">
    <source>
        <dbReference type="ARBA" id="ARBA00023002"/>
    </source>
</evidence>
<evidence type="ECO:0000256" key="16">
    <source>
        <dbReference type="HAMAP-Rule" id="MF_00037"/>
    </source>
</evidence>
<organism evidence="18 19">
    <name type="scientific">Candidatus Gottesmanbacteria bacterium GW2011_GWA2_43_14</name>
    <dbReference type="NCBI Taxonomy" id="1618443"/>
    <lineage>
        <taxon>Bacteria</taxon>
        <taxon>Candidatus Gottesmaniibacteriota</taxon>
    </lineage>
</organism>
<dbReference type="GO" id="GO:0051301">
    <property type="term" value="P:cell division"/>
    <property type="evidence" value="ECO:0007669"/>
    <property type="project" value="UniProtKB-KW"/>
</dbReference>
<evidence type="ECO:0000256" key="3">
    <source>
        <dbReference type="ARBA" id="ARBA00004496"/>
    </source>
</evidence>
<accession>A0A0G1GIF6</accession>
<keyword evidence="12 16" id="KW-0560">Oxidoreductase</keyword>
<feature type="active site" description="Proton donor" evidence="16">
    <location>
        <position position="243"/>
    </location>
</feature>
<evidence type="ECO:0000256" key="6">
    <source>
        <dbReference type="ARBA" id="ARBA00022618"/>
    </source>
</evidence>
<dbReference type="PROSITE" id="PS51387">
    <property type="entry name" value="FAD_PCMH"/>
    <property type="match status" value="1"/>
</dbReference>
<evidence type="ECO:0000256" key="1">
    <source>
        <dbReference type="ARBA" id="ARBA00001974"/>
    </source>
</evidence>
<evidence type="ECO:0000256" key="4">
    <source>
        <dbReference type="ARBA" id="ARBA00004752"/>
    </source>
</evidence>
<evidence type="ECO:0000256" key="15">
    <source>
        <dbReference type="ARBA" id="ARBA00048914"/>
    </source>
</evidence>
<dbReference type="GO" id="GO:0005829">
    <property type="term" value="C:cytosol"/>
    <property type="evidence" value="ECO:0007669"/>
    <property type="project" value="TreeGrafter"/>
</dbReference>
<dbReference type="InterPro" id="IPR036318">
    <property type="entry name" value="FAD-bd_PCMH-like_sf"/>
</dbReference>
<evidence type="ECO:0000256" key="11">
    <source>
        <dbReference type="ARBA" id="ARBA00022984"/>
    </source>
</evidence>
<evidence type="ECO:0000256" key="9">
    <source>
        <dbReference type="ARBA" id="ARBA00022857"/>
    </source>
</evidence>
<comment type="cofactor">
    <cofactor evidence="1 16">
        <name>FAD</name>
        <dbReference type="ChEBI" id="CHEBI:57692"/>
    </cofactor>
</comment>
<dbReference type="Proteomes" id="UP000034894">
    <property type="component" value="Unassembled WGS sequence"/>
</dbReference>
<evidence type="ECO:0000256" key="10">
    <source>
        <dbReference type="ARBA" id="ARBA00022960"/>
    </source>
</evidence>
<reference evidence="18 19" key="1">
    <citation type="journal article" date="2015" name="Nature">
        <title>rRNA introns, odd ribosomes, and small enigmatic genomes across a large radiation of phyla.</title>
        <authorList>
            <person name="Brown C.T."/>
            <person name="Hug L.A."/>
            <person name="Thomas B.C."/>
            <person name="Sharon I."/>
            <person name="Castelle C.J."/>
            <person name="Singh A."/>
            <person name="Wilkins M.J."/>
            <person name="Williams K.H."/>
            <person name="Banfield J.F."/>
        </authorList>
    </citation>
    <scope>NUCLEOTIDE SEQUENCE [LARGE SCALE GENOMIC DNA]</scope>
</reference>
<dbReference type="InterPro" id="IPR011601">
    <property type="entry name" value="MurB_C"/>
</dbReference>
<dbReference type="Pfam" id="PF01565">
    <property type="entry name" value="FAD_binding_4"/>
    <property type="match status" value="1"/>
</dbReference>
<keyword evidence="14 16" id="KW-0961">Cell wall biogenesis/degradation</keyword>
<dbReference type="EC" id="1.3.1.98" evidence="16"/>
<evidence type="ECO:0000256" key="7">
    <source>
        <dbReference type="ARBA" id="ARBA00022630"/>
    </source>
</evidence>
<keyword evidence="13 16" id="KW-0131">Cell cycle</keyword>
<feature type="domain" description="FAD-binding PCMH-type" evidence="17">
    <location>
        <begin position="30"/>
        <end position="213"/>
    </location>
</feature>
<evidence type="ECO:0000256" key="14">
    <source>
        <dbReference type="ARBA" id="ARBA00023316"/>
    </source>
</evidence>
<dbReference type="NCBIfam" id="TIGR00179">
    <property type="entry name" value="murB"/>
    <property type="match status" value="1"/>
</dbReference>
<dbReference type="InterPro" id="IPR016167">
    <property type="entry name" value="FAD-bd_PCMH_sub1"/>
</dbReference>
<evidence type="ECO:0000313" key="18">
    <source>
        <dbReference type="EMBL" id="KKS98573.1"/>
    </source>
</evidence>
<gene>
    <name evidence="16" type="primary">murB</name>
    <name evidence="18" type="ORF">UV73_C0001G0094</name>
</gene>
<keyword evidence="11 16" id="KW-0573">Peptidoglycan synthesis</keyword>
<keyword evidence="10 16" id="KW-0133">Cell shape</keyword>
<comment type="catalytic activity">
    <reaction evidence="15 16">
        <text>UDP-N-acetyl-alpha-D-muramate + NADP(+) = UDP-N-acetyl-3-O-(1-carboxyvinyl)-alpha-D-glucosamine + NADPH + H(+)</text>
        <dbReference type="Rhea" id="RHEA:12248"/>
        <dbReference type="ChEBI" id="CHEBI:15378"/>
        <dbReference type="ChEBI" id="CHEBI:57783"/>
        <dbReference type="ChEBI" id="CHEBI:58349"/>
        <dbReference type="ChEBI" id="CHEBI:68483"/>
        <dbReference type="ChEBI" id="CHEBI:70757"/>
        <dbReference type="EC" id="1.3.1.98"/>
    </reaction>
</comment>
<dbReference type="InterPro" id="IPR006094">
    <property type="entry name" value="Oxid_FAD_bind_N"/>
</dbReference>
<dbReference type="HAMAP" id="MF_00037">
    <property type="entry name" value="MurB"/>
    <property type="match status" value="1"/>
</dbReference>